<sequence>MQILVTGGLGFIGSHTVVALAEQGFTPIIVDNLSNSELFIKERIERIINKKVVFYQADCNDYVAMEKIFQKHALQGVIHFAAYKAVGESITEPLKYYENNLFSLITLLKIMQNFSVQKLVFSSSCTVYGQAEKLPVDENNAVLPAFSPYGNTKQICEEILRDVIASQVLLQVISLRYFNPIGAHPSALIGELPRGVPNNLVPYITQTAIGKRPFLNVFGNDYPTPDGTCIRDYIHVCDLAEAHVKALEFLQKQNGSFIDFINVGTGTGNSVLEVIQTFEQVSGKPLSYQFAPRRSGDVTAIYADAQKAEKVLGWKAQRSLADALADAWRWEQAICKQTQELEKQT</sequence>
<name>A0A2N3IAC9_9BACT</name>
<reference evidence="11 12" key="1">
    <citation type="submission" date="2017-06" db="EMBL/GenBank/DDBJ databases">
        <title>Raineya orbicola gen. nov., sp. nov. a slightly thermophilic bacterium of the phylum Bacteroidetes and the description of Raineyaceae fam. nov.</title>
        <authorList>
            <person name="Albuquerque L."/>
            <person name="Polonia A.R.M."/>
            <person name="Barroso C."/>
            <person name="Froufe H.J.C."/>
            <person name="Lage O."/>
            <person name="Lobo-Da-Cunha A."/>
            <person name="Egas C."/>
            <person name="Da Costa M.S."/>
        </authorList>
    </citation>
    <scope>NUCLEOTIDE SEQUENCE [LARGE SCALE GENOMIC DNA]</scope>
    <source>
        <strain evidence="11 12">SPSPC-11</strain>
    </source>
</reference>
<evidence type="ECO:0000313" key="12">
    <source>
        <dbReference type="Proteomes" id="UP000233387"/>
    </source>
</evidence>
<evidence type="ECO:0000256" key="8">
    <source>
        <dbReference type="ARBA" id="ARBA00023235"/>
    </source>
</evidence>
<dbReference type="GO" id="GO:0006012">
    <property type="term" value="P:galactose metabolic process"/>
    <property type="evidence" value="ECO:0007669"/>
    <property type="project" value="UniProtKB-UniPathway"/>
</dbReference>
<comment type="pathway">
    <text evidence="3 9">Carbohydrate metabolism; galactose metabolism.</text>
</comment>
<dbReference type="NCBIfam" id="TIGR01179">
    <property type="entry name" value="galE"/>
    <property type="match status" value="1"/>
</dbReference>
<evidence type="ECO:0000256" key="4">
    <source>
        <dbReference type="ARBA" id="ARBA00007637"/>
    </source>
</evidence>
<proteinExistence type="inferred from homology"/>
<dbReference type="EC" id="5.1.3.2" evidence="5 9"/>
<dbReference type="Pfam" id="PF16363">
    <property type="entry name" value="GDP_Man_Dehyd"/>
    <property type="match status" value="1"/>
</dbReference>
<keyword evidence="9" id="KW-0119">Carbohydrate metabolism</keyword>
<feature type="domain" description="NAD(P)-binding" evidence="10">
    <location>
        <begin position="4"/>
        <end position="324"/>
    </location>
</feature>
<dbReference type="RefSeq" id="WP_101359409.1">
    <property type="nucleotide sequence ID" value="NZ_NKXO01000037.1"/>
</dbReference>
<comment type="similarity">
    <text evidence="4 9">Belongs to the NAD(P)-dependent epimerase/dehydratase family.</text>
</comment>
<evidence type="ECO:0000313" key="11">
    <source>
        <dbReference type="EMBL" id="PKQ67218.1"/>
    </source>
</evidence>
<dbReference type="Gene3D" id="3.40.50.720">
    <property type="entry name" value="NAD(P)-binding Rossmann-like Domain"/>
    <property type="match status" value="1"/>
</dbReference>
<dbReference type="PANTHER" id="PTHR43725">
    <property type="entry name" value="UDP-GLUCOSE 4-EPIMERASE"/>
    <property type="match status" value="1"/>
</dbReference>
<evidence type="ECO:0000256" key="7">
    <source>
        <dbReference type="ARBA" id="ARBA00023027"/>
    </source>
</evidence>
<comment type="subunit">
    <text evidence="9">Homodimer.</text>
</comment>
<dbReference type="CDD" id="cd05247">
    <property type="entry name" value="UDP_G4E_1_SDR_e"/>
    <property type="match status" value="1"/>
</dbReference>
<keyword evidence="7 9" id="KW-0520">NAD</keyword>
<dbReference type="InterPro" id="IPR036291">
    <property type="entry name" value="NAD(P)-bd_dom_sf"/>
</dbReference>
<dbReference type="GO" id="GO:0005829">
    <property type="term" value="C:cytosol"/>
    <property type="evidence" value="ECO:0007669"/>
    <property type="project" value="TreeGrafter"/>
</dbReference>
<protein>
    <recommendedName>
        <fullName evidence="6 9">UDP-glucose 4-epimerase</fullName>
        <ecNumber evidence="5 9">5.1.3.2</ecNumber>
    </recommendedName>
</protein>
<comment type="caution">
    <text evidence="11">The sequence shown here is derived from an EMBL/GenBank/DDBJ whole genome shotgun (WGS) entry which is preliminary data.</text>
</comment>
<dbReference type="EMBL" id="NKXO01000037">
    <property type="protein sequence ID" value="PKQ67218.1"/>
    <property type="molecule type" value="Genomic_DNA"/>
</dbReference>
<dbReference type="OrthoDB" id="9811743at2"/>
<dbReference type="InterPro" id="IPR005886">
    <property type="entry name" value="UDP_G4E"/>
</dbReference>
<dbReference type="NCBIfam" id="NF007956">
    <property type="entry name" value="PRK10675.1"/>
    <property type="match status" value="1"/>
</dbReference>
<evidence type="ECO:0000256" key="5">
    <source>
        <dbReference type="ARBA" id="ARBA00013189"/>
    </source>
</evidence>
<dbReference type="Gene3D" id="3.90.25.10">
    <property type="entry name" value="UDP-galactose 4-epimerase, domain 1"/>
    <property type="match status" value="1"/>
</dbReference>
<dbReference type="SUPFAM" id="SSF51735">
    <property type="entry name" value="NAD(P)-binding Rossmann-fold domains"/>
    <property type="match status" value="1"/>
</dbReference>
<accession>A0A2N3IAC9</accession>
<dbReference type="Proteomes" id="UP000233387">
    <property type="component" value="Unassembled WGS sequence"/>
</dbReference>
<keyword evidence="12" id="KW-1185">Reference proteome</keyword>
<dbReference type="AlphaFoldDB" id="A0A2N3IAC9"/>
<evidence type="ECO:0000256" key="6">
    <source>
        <dbReference type="ARBA" id="ARBA00018569"/>
    </source>
</evidence>
<evidence type="ECO:0000256" key="3">
    <source>
        <dbReference type="ARBA" id="ARBA00004947"/>
    </source>
</evidence>
<gene>
    <name evidence="11" type="ORF">Rain11_2145</name>
</gene>
<evidence type="ECO:0000259" key="10">
    <source>
        <dbReference type="Pfam" id="PF16363"/>
    </source>
</evidence>
<keyword evidence="8 9" id="KW-0413">Isomerase</keyword>
<comment type="catalytic activity">
    <reaction evidence="1 9">
        <text>UDP-alpha-D-glucose = UDP-alpha-D-galactose</text>
        <dbReference type="Rhea" id="RHEA:22168"/>
        <dbReference type="ChEBI" id="CHEBI:58885"/>
        <dbReference type="ChEBI" id="CHEBI:66914"/>
        <dbReference type="EC" id="5.1.3.2"/>
    </reaction>
</comment>
<evidence type="ECO:0000256" key="9">
    <source>
        <dbReference type="RuleBase" id="RU366046"/>
    </source>
</evidence>
<dbReference type="PANTHER" id="PTHR43725:SF47">
    <property type="entry name" value="UDP-GLUCOSE 4-EPIMERASE"/>
    <property type="match status" value="1"/>
</dbReference>
<comment type="cofactor">
    <cofactor evidence="2 9">
        <name>NAD(+)</name>
        <dbReference type="ChEBI" id="CHEBI:57540"/>
    </cofactor>
</comment>
<evidence type="ECO:0000256" key="2">
    <source>
        <dbReference type="ARBA" id="ARBA00001911"/>
    </source>
</evidence>
<dbReference type="GO" id="GO:0003978">
    <property type="term" value="F:UDP-glucose 4-epimerase activity"/>
    <property type="evidence" value="ECO:0007669"/>
    <property type="project" value="UniProtKB-UniRule"/>
</dbReference>
<dbReference type="UniPathway" id="UPA00214"/>
<evidence type="ECO:0000256" key="1">
    <source>
        <dbReference type="ARBA" id="ARBA00000083"/>
    </source>
</evidence>
<dbReference type="InterPro" id="IPR016040">
    <property type="entry name" value="NAD(P)-bd_dom"/>
</dbReference>
<organism evidence="11 12">
    <name type="scientific">Raineya orbicola</name>
    <dbReference type="NCBI Taxonomy" id="2016530"/>
    <lineage>
        <taxon>Bacteria</taxon>
        <taxon>Pseudomonadati</taxon>
        <taxon>Bacteroidota</taxon>
        <taxon>Cytophagia</taxon>
        <taxon>Cytophagales</taxon>
        <taxon>Raineyaceae</taxon>
        <taxon>Raineya</taxon>
    </lineage>
</organism>